<comment type="caution">
    <text evidence="1">The sequence shown here is derived from an EMBL/GenBank/DDBJ whole genome shotgun (WGS) entry which is preliminary data.</text>
</comment>
<evidence type="ECO:0000313" key="2">
    <source>
        <dbReference type="Proteomes" id="UP000827872"/>
    </source>
</evidence>
<gene>
    <name evidence="1" type="ORF">K3G42_022454</name>
</gene>
<name>A0ACB8FW66_9SAUR</name>
<evidence type="ECO:0000313" key="1">
    <source>
        <dbReference type="EMBL" id="KAH8011405.1"/>
    </source>
</evidence>
<reference evidence="1" key="1">
    <citation type="submission" date="2021-08" db="EMBL/GenBank/DDBJ databases">
        <title>The first chromosome-level gecko genome reveals the dynamic sex chromosomes of Neotropical dwarf geckos (Sphaerodactylidae: Sphaerodactylus).</title>
        <authorList>
            <person name="Pinto B.J."/>
            <person name="Keating S.E."/>
            <person name="Gamble T."/>
        </authorList>
    </citation>
    <scope>NUCLEOTIDE SEQUENCE</scope>
    <source>
        <strain evidence="1">TG3544</strain>
    </source>
</reference>
<dbReference type="Proteomes" id="UP000827872">
    <property type="component" value="Linkage Group LG11"/>
</dbReference>
<proteinExistence type="predicted"/>
<dbReference type="EMBL" id="CM037624">
    <property type="protein sequence ID" value="KAH8011405.1"/>
    <property type="molecule type" value="Genomic_DNA"/>
</dbReference>
<sequence length="2019" mass="211194">MDLRDDSRNISTPSTPSGEALTPLQISPMAASAFQADPPLDPLLCGKGVPAFLPAKKEDRPQPEGASCDAAVGGAAAGLAALTECGHVLMEPDPKVLEGVPKGLGAPLTSVDMLDTRVVMGEETQCLAEEEDAGTAELQALEAAILESSSSEAEQDEADNQALEAFEDLPVQPPRKVTKGLSDRQACLSLPGLQSPELMAAAPLSQGDPLADVPFPPPALAKDLPEELAEAQPLPLKTTCGLDPELYFTAPSTPIKTVFPLLRPPPFSKDSLSEEPGDLDSEGLCSTPTSPSGSYITAEGGSWASSGTASTSPSCSPNLIAESEAMEVPADCGESLPELDLSEGLFRTSCQSPHLEREVAFRTLSSSTLVHALFTAEDDEGVDDGQTTPEEDGDDWGCETAAARMDSWHPEREILSWPKSSGGSAEEAAERSLEGSGHRIFKGESSPAGDTSGERVEPAPSRCSPAAFSGLPSEGPASPPGVCSSDADVSGRLQAEVVTSPLDDGAVSTENDPMIPALLLPFHGSLIFEAEAMEITLFPQGEPVENDVLYSAEDDDSTSASFLHSLSETSINEGVDESFAFQDDTSQSSDSASYNGEEDERLYSIEQYALVPDAAQQEAKPPVEDPGMEASHVGSESEMETSSDAYNTDEEGSASAAGGKASSQGRPQENKTSQEEQIPGNSNLELAGIAALQAVPEREVPGDASECSGRSSYAVSPTGPERGSPLQQDPTASPGAPVCKEEDSQGETGSSCSSLEHQPLSDLREAPGRGVPDSGECLIACFDTDDEAENLPPLDSAPERPQPASQVSGEWIGHVCVGAAIPLGWYPKPYQPVELSATEATDSPTLDIAARLKESEERLLELLDRDDASEGGSPELGRQDSGVLDMDPEKGTAPFVSFLKSSEAAILEQPEVTRADEPVGECLFACFESEDELEEASSLDLMNNNEDHMGVTFSEADPQLLIGLDEAQENTPLAASEVIVETAASLPQGSPLPHESIRVPPEDLGWDLYGARKGSGEPEVESHVGQHLSSQKQDSGKDAPSEPLQQCPETKEFNVRGPQTTESCHVAHGAQDVSREHDEHEGWLGGEAVEPQEASEMMEEGQQLSTSASSDQNWDTPSEEEEVTSEYESGAWLKADSVSENTLRGAASCLHRLEAQPVISEAPGLPDLVSLELQGVSAPPRGLGQPNLRDDNMNLVPAQGIEATDAVGKTSGRGPFLTDSGERRGYQENEVATPSIVADVATSEPIERTQLGSARLPEPLTATNDAELSTPQTADSLLASEKDCYLDTSAQISGAFWSSPSAEKRGDPPVIGARGLQLAEKTFAQALLQGLTSALDPELLWQGKDAAKSSSELPGVSPSHSNADSSFFTALDYSSNETIVLAASPDSERADWLTPEQAKGSAVYVVEESPPLQDRRAAASEPGPLLFEPEPSAETEEGPPQPNVAVCPHHAALAKEQGLASSRREKAQKNATSVSSRIQPLFFASEEEIFLAEPNLAPQGHPQAEAEHAGAADYSGTLNRGPAVADSETVALGSSPATRGRLEPPGALLQRSAGAVGSPDVLTDQQQITSILQGSFGSRKEQRTAGACLKSSLPVAEAQSLRGSLKGGILKNSSGKPMPDSAGVSHLGEAGTSTPLGGPAAGQDHNAPWPTEEGKDGDPLEAEGLETAPEAEGASPSSQETPKGGSCSLVTSVSEEPAKEGICFPKDVGGPPSLRLPKEMPLRALDADLSAKVGNRETPEETTVQDTTRATGSPLVVEGGQEGEAKAEPSDGAEGVGPPVVDSATFLPSDSPSPASQTPQPPGANSETQLLAPPAPELPASLPSELASVSPPPPASSESPQVPVVSPSPMPLPSSKSPPPGPVLASWLPASSTNPEEEPTCAEETPFLLQDSKKPPTEVLQSAGPFMLGRDQLAGSKDSRGRNRLPGNKDSRSKDSLSAREKRVDRGALLLESSSSSERDLPYRCPEIESLREATGMALLGEKKPSVGRGTHEANHKGNFSCSFCIWLPGASAAPEMET</sequence>
<protein>
    <submittedName>
        <fullName evidence="1">Uncharacterized protein</fullName>
    </submittedName>
</protein>
<accession>A0ACB8FW66</accession>
<keyword evidence="2" id="KW-1185">Reference proteome</keyword>
<organism evidence="1 2">
    <name type="scientific">Sphaerodactylus townsendi</name>
    <dbReference type="NCBI Taxonomy" id="933632"/>
    <lineage>
        <taxon>Eukaryota</taxon>
        <taxon>Metazoa</taxon>
        <taxon>Chordata</taxon>
        <taxon>Craniata</taxon>
        <taxon>Vertebrata</taxon>
        <taxon>Euteleostomi</taxon>
        <taxon>Lepidosauria</taxon>
        <taxon>Squamata</taxon>
        <taxon>Bifurcata</taxon>
        <taxon>Gekkota</taxon>
        <taxon>Sphaerodactylidae</taxon>
        <taxon>Sphaerodactylus</taxon>
    </lineage>
</organism>